<gene>
    <name evidence="1" type="ORF">C1645_830047</name>
</gene>
<dbReference type="EMBL" id="QKYT01000395">
    <property type="protein sequence ID" value="RIA85937.1"/>
    <property type="molecule type" value="Genomic_DNA"/>
</dbReference>
<dbReference type="AlphaFoldDB" id="A0A397SPR9"/>
<evidence type="ECO:0000313" key="2">
    <source>
        <dbReference type="Proteomes" id="UP000265703"/>
    </source>
</evidence>
<sequence>MMRQCNRKKKLLCESTHSSQDQDKPSIFQNNSSMFLEDFVKTETNTSSLQLSIKLSVCKAGETQILSKDTKVFHDYIVAQNFIQKVSLELINEDDIQIIDRNQELTTDMIIEVKLIYLFLEVSIERKNTTQVKQKEILCFYSYGKKFEKGIQKIIAKDNVSDQTARKQLFQDIIKHLSKITLETLRKRIQKAIKIYKLFKKIGVDRIKNIKSYSADSISKFTKPQMDYFSKFGYANMELKKPNSYSGCKNVEKVRPKVPLEKCHESVPKKLPDMILELLTKMSISQIFHPKRTCRDRHNNGYEFKSLSLCSEYEKEYDKGKIVGQD</sequence>
<comment type="caution">
    <text evidence="1">The sequence shown here is derived from an EMBL/GenBank/DDBJ whole genome shotgun (WGS) entry which is preliminary data.</text>
</comment>
<organism evidence="1 2">
    <name type="scientific">Glomus cerebriforme</name>
    <dbReference type="NCBI Taxonomy" id="658196"/>
    <lineage>
        <taxon>Eukaryota</taxon>
        <taxon>Fungi</taxon>
        <taxon>Fungi incertae sedis</taxon>
        <taxon>Mucoromycota</taxon>
        <taxon>Glomeromycotina</taxon>
        <taxon>Glomeromycetes</taxon>
        <taxon>Glomerales</taxon>
        <taxon>Glomeraceae</taxon>
        <taxon>Glomus</taxon>
    </lineage>
</organism>
<evidence type="ECO:0000313" key="1">
    <source>
        <dbReference type="EMBL" id="RIA85937.1"/>
    </source>
</evidence>
<keyword evidence="2" id="KW-1185">Reference proteome</keyword>
<name>A0A397SPR9_9GLOM</name>
<accession>A0A397SPR9</accession>
<dbReference type="OrthoDB" id="2433520at2759"/>
<proteinExistence type="predicted"/>
<reference evidence="1 2" key="1">
    <citation type="submission" date="2018-06" db="EMBL/GenBank/DDBJ databases">
        <title>Comparative genomics reveals the genomic features of Rhizophagus irregularis, R. cerebriforme, R. diaphanum and Gigaspora rosea, and their symbiotic lifestyle signature.</title>
        <authorList>
            <person name="Morin E."/>
            <person name="San Clemente H."/>
            <person name="Chen E.C.H."/>
            <person name="De La Providencia I."/>
            <person name="Hainaut M."/>
            <person name="Kuo A."/>
            <person name="Kohler A."/>
            <person name="Murat C."/>
            <person name="Tang N."/>
            <person name="Roy S."/>
            <person name="Loubradou J."/>
            <person name="Henrissat B."/>
            <person name="Grigoriev I.V."/>
            <person name="Corradi N."/>
            <person name="Roux C."/>
            <person name="Martin F.M."/>
        </authorList>
    </citation>
    <scope>NUCLEOTIDE SEQUENCE [LARGE SCALE GENOMIC DNA]</scope>
    <source>
        <strain evidence="1 2">DAOM 227022</strain>
    </source>
</reference>
<dbReference type="Proteomes" id="UP000265703">
    <property type="component" value="Unassembled WGS sequence"/>
</dbReference>
<protein>
    <submittedName>
        <fullName evidence="1">Uncharacterized protein</fullName>
    </submittedName>
</protein>